<dbReference type="AlphaFoldDB" id="A0A2A2F3E9"/>
<evidence type="ECO:0000313" key="1">
    <source>
        <dbReference type="EMBL" id="PAU79478.1"/>
    </source>
</evidence>
<organism evidence="1 2">
    <name type="scientific">Halomonas salipaludis</name>
    <dbReference type="NCBI Taxonomy" id="2032625"/>
    <lineage>
        <taxon>Bacteria</taxon>
        <taxon>Pseudomonadati</taxon>
        <taxon>Pseudomonadota</taxon>
        <taxon>Gammaproteobacteria</taxon>
        <taxon>Oceanospirillales</taxon>
        <taxon>Halomonadaceae</taxon>
        <taxon>Halomonas</taxon>
    </lineage>
</organism>
<proteinExistence type="predicted"/>
<dbReference type="EMBL" id="NSKB01000001">
    <property type="protein sequence ID" value="PAU79478.1"/>
    <property type="molecule type" value="Genomic_DNA"/>
</dbReference>
<dbReference type="Proteomes" id="UP000217771">
    <property type="component" value="Unassembled WGS sequence"/>
</dbReference>
<comment type="caution">
    <text evidence="1">The sequence shown here is derived from an EMBL/GenBank/DDBJ whole genome shotgun (WGS) entry which is preliminary data.</text>
</comment>
<keyword evidence="2" id="KW-1185">Reference proteome</keyword>
<gene>
    <name evidence="1" type="ORF">CK498_03700</name>
</gene>
<dbReference type="RefSeq" id="WP_095619488.1">
    <property type="nucleotide sequence ID" value="NZ_NSKB01000001.1"/>
</dbReference>
<evidence type="ECO:0000313" key="2">
    <source>
        <dbReference type="Proteomes" id="UP000217771"/>
    </source>
</evidence>
<name>A0A2A2F3E9_9GAMM</name>
<accession>A0A2A2F3E9</accession>
<reference evidence="1 2" key="1">
    <citation type="submission" date="2017-08" db="EMBL/GenBank/DDBJ databases">
        <title>Halomonas alkalisoli sp. nov., isolated from saline alkaline soil.</title>
        <authorList>
            <person name="Wang D."/>
            <person name="Zhang G."/>
        </authorList>
    </citation>
    <scope>NUCLEOTIDE SEQUENCE [LARGE SCALE GENOMIC DNA]</scope>
    <source>
        <strain evidence="1 2">WRN001</strain>
    </source>
</reference>
<sequence length="113" mass="12994">MDIEFSKGMVLEYWRVEKICESLLTALPASEFKQQAAQLRYSVRQVERMLAPLALEVVDYTHQRYEPNLPVQVINNEEVAGERDLVVTQTIEPTIVQRGEVVHLGRVIVAERD</sequence>
<protein>
    <submittedName>
        <fullName evidence="1">Uncharacterized protein</fullName>
    </submittedName>
</protein>